<evidence type="ECO:0000313" key="2">
    <source>
        <dbReference type="EMBL" id="AIC30687.1"/>
    </source>
</evidence>
<dbReference type="Proteomes" id="UP000027180">
    <property type="component" value="Plasmid pRetIE4771d"/>
</dbReference>
<sequence>MTFELRQAEISDRFAPSSLTKLAALRFGAPVILGWWQRRETEQALQWLSDRDLADIGVERHEIREVARLQAQVDAMAAKRRAR</sequence>
<keyword evidence="2" id="KW-0614">Plasmid</keyword>
<protein>
    <recommendedName>
        <fullName evidence="1">YjiS-like domain-containing protein</fullName>
    </recommendedName>
</protein>
<geneLocation type="plasmid" evidence="2 3">
    <name>pRetIE4771d</name>
</geneLocation>
<dbReference type="Pfam" id="PF06568">
    <property type="entry name" value="YjiS-like"/>
    <property type="match status" value="1"/>
</dbReference>
<organism evidence="2 3">
    <name type="scientific">Rhizobium etli bv. mimosae str. IE4771</name>
    <dbReference type="NCBI Taxonomy" id="1432050"/>
    <lineage>
        <taxon>Bacteria</taxon>
        <taxon>Pseudomonadati</taxon>
        <taxon>Pseudomonadota</taxon>
        <taxon>Alphaproteobacteria</taxon>
        <taxon>Hyphomicrobiales</taxon>
        <taxon>Rhizobiaceae</taxon>
        <taxon>Rhizobium/Agrobacterium group</taxon>
        <taxon>Rhizobium</taxon>
    </lineage>
</organism>
<dbReference type="KEGG" id="rei:IE4771_PD00132"/>
<reference evidence="2 3" key="1">
    <citation type="submission" date="2013-12" db="EMBL/GenBank/DDBJ databases">
        <title>Complete genome sequence of Rhizobium etli bv. mimosae IE4771.</title>
        <authorList>
            <person name="Bustos P."/>
            <person name="Santamaria R.I."/>
            <person name="Lozano L."/>
            <person name="Ormeno-Orrillo E."/>
            <person name="Rogel M.A."/>
            <person name="Romero D."/>
            <person name="Cevallos M.A."/>
            <person name="Martinez-Romero E."/>
            <person name="Gonzalez V."/>
        </authorList>
    </citation>
    <scope>NUCLEOTIDE SEQUENCE [LARGE SCALE GENOMIC DNA]</scope>
    <source>
        <strain evidence="2 3">IE4771</strain>
        <plasmid evidence="3">Plasmid pRetIE4771d</plasmid>
    </source>
</reference>
<dbReference type="EMBL" id="CP006990">
    <property type="protein sequence ID" value="AIC30687.1"/>
    <property type="molecule type" value="Genomic_DNA"/>
</dbReference>
<name>A0A060IA83_RHIET</name>
<dbReference type="InterPro" id="IPR009506">
    <property type="entry name" value="YjiS-like"/>
</dbReference>
<dbReference type="RefSeq" id="WP_010054346.1">
    <property type="nucleotide sequence ID" value="NZ_CP006990.1"/>
</dbReference>
<dbReference type="OrthoDB" id="8244198at2"/>
<dbReference type="AlphaFoldDB" id="A0A060IA83"/>
<feature type="domain" description="YjiS-like" evidence="1">
    <location>
        <begin position="35"/>
        <end position="64"/>
    </location>
</feature>
<proteinExistence type="predicted"/>
<accession>A0A060IA83</accession>
<gene>
    <name evidence="2" type="ORF">IE4771_PD00132</name>
</gene>
<evidence type="ECO:0000313" key="3">
    <source>
        <dbReference type="Proteomes" id="UP000027180"/>
    </source>
</evidence>
<evidence type="ECO:0000259" key="1">
    <source>
        <dbReference type="Pfam" id="PF06568"/>
    </source>
</evidence>
<dbReference type="HOGENOM" id="CLU_2571386_0_0_5"/>